<dbReference type="RefSeq" id="WP_309938823.1">
    <property type="nucleotide sequence ID" value="NZ_AP025305.1"/>
</dbReference>
<organism evidence="1 2">
    <name type="scientific">Aureibacter tunicatorum</name>
    <dbReference type="NCBI Taxonomy" id="866807"/>
    <lineage>
        <taxon>Bacteria</taxon>
        <taxon>Pseudomonadati</taxon>
        <taxon>Bacteroidota</taxon>
        <taxon>Cytophagia</taxon>
        <taxon>Cytophagales</taxon>
        <taxon>Persicobacteraceae</taxon>
        <taxon>Aureibacter</taxon>
    </lineage>
</organism>
<evidence type="ECO:0000313" key="1">
    <source>
        <dbReference type="EMBL" id="MDR6239233.1"/>
    </source>
</evidence>
<protein>
    <submittedName>
        <fullName evidence="1">Uncharacterized protein</fullName>
    </submittedName>
</protein>
<name>A0AAE4BSW2_9BACT</name>
<dbReference type="AlphaFoldDB" id="A0AAE4BSW2"/>
<sequence>MTLSKTAYKWLSLFLICIFLFQCKSSNISVKQYSTRDQYQSAISDAMQPDSSKIYSQLIQINPDNHNLTWKDINGEKHLLVVTWKYNKSYYEPYLDSASYNTGNYEIWVTASPELKQRMNQISYDNEDQRLKELLGLPPNSEYRYFIEFWVKEDDLFRPCPDSEISDNSCQICFDDDTPKEYVDWFNQSRASRYFSCDLYEKYPWTQLGYTYDWNADNTDHIGLSEFVIKKNRDIIVNKIYTTSEYLN</sequence>
<accession>A0AAE4BSW2</accession>
<dbReference type="Proteomes" id="UP001185092">
    <property type="component" value="Unassembled WGS sequence"/>
</dbReference>
<proteinExistence type="predicted"/>
<reference evidence="1" key="1">
    <citation type="submission" date="2023-07" db="EMBL/GenBank/DDBJ databases">
        <title>Genomic Encyclopedia of Type Strains, Phase IV (KMG-IV): sequencing the most valuable type-strain genomes for metagenomic binning, comparative biology and taxonomic classification.</title>
        <authorList>
            <person name="Goeker M."/>
        </authorList>
    </citation>
    <scope>NUCLEOTIDE SEQUENCE</scope>
    <source>
        <strain evidence="1">DSM 26174</strain>
    </source>
</reference>
<dbReference type="EMBL" id="JAVDQD010000002">
    <property type="protein sequence ID" value="MDR6239233.1"/>
    <property type="molecule type" value="Genomic_DNA"/>
</dbReference>
<comment type="caution">
    <text evidence="1">The sequence shown here is derived from an EMBL/GenBank/DDBJ whole genome shotgun (WGS) entry which is preliminary data.</text>
</comment>
<evidence type="ECO:0000313" key="2">
    <source>
        <dbReference type="Proteomes" id="UP001185092"/>
    </source>
</evidence>
<keyword evidence="2" id="KW-1185">Reference proteome</keyword>
<gene>
    <name evidence="1" type="ORF">HNQ88_002270</name>
</gene>